<evidence type="ECO:0000256" key="5">
    <source>
        <dbReference type="ARBA" id="ARBA00022977"/>
    </source>
</evidence>
<comment type="catalytic activity">
    <reaction evidence="8 9 10">
        <text>2-[(2R,5Z)-2-carboxy-4-methylthiazol-5(2H)-ylidene]ethyl phosphate + 4-amino-2-methyl-5-(diphosphooxymethyl)pyrimidine + 2 H(+) = thiamine phosphate + CO2 + diphosphate</text>
        <dbReference type="Rhea" id="RHEA:47844"/>
        <dbReference type="ChEBI" id="CHEBI:15378"/>
        <dbReference type="ChEBI" id="CHEBI:16526"/>
        <dbReference type="ChEBI" id="CHEBI:33019"/>
        <dbReference type="ChEBI" id="CHEBI:37575"/>
        <dbReference type="ChEBI" id="CHEBI:57841"/>
        <dbReference type="ChEBI" id="CHEBI:62899"/>
        <dbReference type="EC" id="2.5.1.3"/>
    </reaction>
</comment>
<gene>
    <name evidence="9 13" type="primary">thiE</name>
    <name evidence="13" type="ORF">ACFSB2_04215</name>
</gene>
<comment type="similarity">
    <text evidence="9 10">Belongs to the thiamine-phosphate synthase family.</text>
</comment>
<dbReference type="NCBIfam" id="TIGR00693">
    <property type="entry name" value="thiE"/>
    <property type="match status" value="1"/>
</dbReference>
<dbReference type="CDD" id="cd00564">
    <property type="entry name" value="TMP_TenI"/>
    <property type="match status" value="1"/>
</dbReference>
<comment type="caution">
    <text evidence="13">The sequence shown here is derived from an EMBL/GenBank/DDBJ whole genome shotgun (WGS) entry which is preliminary data.</text>
</comment>
<feature type="binding site" evidence="9">
    <location>
        <position position="75"/>
    </location>
    <ligand>
        <name>Mg(2+)</name>
        <dbReference type="ChEBI" id="CHEBI:18420"/>
    </ligand>
</feature>
<proteinExistence type="inferred from homology"/>
<feature type="binding site" evidence="9">
    <location>
        <position position="141"/>
    </location>
    <ligand>
        <name>4-amino-2-methyl-5-(diphosphooxymethyl)pyrimidine</name>
        <dbReference type="ChEBI" id="CHEBI:57841"/>
    </ligand>
</feature>
<evidence type="ECO:0000256" key="9">
    <source>
        <dbReference type="HAMAP-Rule" id="MF_00097"/>
    </source>
</evidence>
<feature type="binding site" evidence="9">
    <location>
        <begin position="42"/>
        <end position="46"/>
    </location>
    <ligand>
        <name>4-amino-2-methyl-5-(diphosphooxymethyl)pyrimidine</name>
        <dbReference type="ChEBI" id="CHEBI:57841"/>
    </ligand>
</feature>
<evidence type="ECO:0000256" key="4">
    <source>
        <dbReference type="ARBA" id="ARBA00022842"/>
    </source>
</evidence>
<evidence type="ECO:0000256" key="1">
    <source>
        <dbReference type="ARBA" id="ARBA00005165"/>
    </source>
</evidence>
<evidence type="ECO:0000313" key="14">
    <source>
        <dbReference type="Proteomes" id="UP001597079"/>
    </source>
</evidence>
<evidence type="ECO:0000313" key="13">
    <source>
        <dbReference type="EMBL" id="MFD1673912.1"/>
    </source>
</evidence>
<feature type="binding site" evidence="9">
    <location>
        <position position="112"/>
    </location>
    <ligand>
        <name>4-amino-2-methyl-5-(diphosphooxymethyl)pyrimidine</name>
        <dbReference type="ChEBI" id="CHEBI:57841"/>
    </ligand>
</feature>
<evidence type="ECO:0000256" key="11">
    <source>
        <dbReference type="RuleBase" id="RU004253"/>
    </source>
</evidence>
<dbReference type="Pfam" id="PF02581">
    <property type="entry name" value="TMP-TENI"/>
    <property type="match status" value="1"/>
</dbReference>
<dbReference type="EMBL" id="JBHUCX010000013">
    <property type="protein sequence ID" value="MFD1673912.1"/>
    <property type="molecule type" value="Genomic_DNA"/>
</dbReference>
<evidence type="ECO:0000256" key="6">
    <source>
        <dbReference type="ARBA" id="ARBA00047334"/>
    </source>
</evidence>
<dbReference type="InterPro" id="IPR022998">
    <property type="entry name" value="ThiamineP_synth_TenI"/>
</dbReference>
<feature type="domain" description="Thiamine phosphate synthase/TenI" evidence="12">
    <location>
        <begin position="13"/>
        <end position="191"/>
    </location>
</feature>
<comment type="pathway">
    <text evidence="1 9 11">Cofactor biosynthesis; thiamine diphosphate biosynthesis; thiamine phosphate from 4-amino-2-methyl-5-diphosphomethylpyrimidine and 4-methyl-5-(2-phosphoethyl)-thiazole: step 1/1.</text>
</comment>
<dbReference type="GO" id="GO:0004789">
    <property type="term" value="F:thiamine-phosphate diphosphorylase activity"/>
    <property type="evidence" value="ECO:0007669"/>
    <property type="project" value="UniProtKB-EC"/>
</dbReference>
<name>A0ABW4JFT5_9BACL</name>
<comment type="function">
    <text evidence="9">Condenses 4-methyl-5-(beta-hydroxyethyl)thiazole monophosphate (THZ-P) and 2-methyl-4-amino-5-hydroxymethyl pyrimidine pyrophosphate (HMP-PP) to form thiamine monophosphate (TMP).</text>
</comment>
<reference evidence="14" key="1">
    <citation type="journal article" date="2019" name="Int. J. Syst. Evol. Microbiol.">
        <title>The Global Catalogue of Microorganisms (GCM) 10K type strain sequencing project: providing services to taxonomists for standard genome sequencing and annotation.</title>
        <authorList>
            <consortium name="The Broad Institute Genomics Platform"/>
            <consortium name="The Broad Institute Genome Sequencing Center for Infectious Disease"/>
            <person name="Wu L."/>
            <person name="Ma J."/>
        </authorList>
    </citation>
    <scope>NUCLEOTIDE SEQUENCE [LARGE SCALE GENOMIC DNA]</scope>
    <source>
        <strain evidence="14">CGMCC 1.12286</strain>
    </source>
</reference>
<comment type="catalytic activity">
    <reaction evidence="6 9 10">
        <text>4-methyl-5-(2-phosphooxyethyl)-thiazole + 4-amino-2-methyl-5-(diphosphooxymethyl)pyrimidine + H(+) = thiamine phosphate + diphosphate</text>
        <dbReference type="Rhea" id="RHEA:22328"/>
        <dbReference type="ChEBI" id="CHEBI:15378"/>
        <dbReference type="ChEBI" id="CHEBI:33019"/>
        <dbReference type="ChEBI" id="CHEBI:37575"/>
        <dbReference type="ChEBI" id="CHEBI:57841"/>
        <dbReference type="ChEBI" id="CHEBI:58296"/>
        <dbReference type="EC" id="2.5.1.3"/>
    </reaction>
</comment>
<dbReference type="PANTHER" id="PTHR20857:SF15">
    <property type="entry name" value="THIAMINE-PHOSPHATE SYNTHASE"/>
    <property type="match status" value="1"/>
</dbReference>
<feature type="binding site" evidence="9">
    <location>
        <begin position="138"/>
        <end position="140"/>
    </location>
    <ligand>
        <name>2-[(2R,5Z)-2-carboxy-4-methylthiazol-5(2H)-ylidene]ethyl phosphate</name>
        <dbReference type="ChEBI" id="CHEBI:62899"/>
    </ligand>
</feature>
<dbReference type="InterPro" id="IPR034291">
    <property type="entry name" value="TMP_synthase"/>
</dbReference>
<organism evidence="13 14">
    <name type="scientific">Alicyclobacillus fodiniaquatilis</name>
    <dbReference type="NCBI Taxonomy" id="1661150"/>
    <lineage>
        <taxon>Bacteria</taxon>
        <taxon>Bacillati</taxon>
        <taxon>Bacillota</taxon>
        <taxon>Bacilli</taxon>
        <taxon>Bacillales</taxon>
        <taxon>Alicyclobacillaceae</taxon>
        <taxon>Alicyclobacillus</taxon>
    </lineage>
</organism>
<comment type="cofactor">
    <cofactor evidence="9">
        <name>Mg(2+)</name>
        <dbReference type="ChEBI" id="CHEBI:18420"/>
    </cofactor>
    <text evidence="9">Binds 1 Mg(2+) ion per subunit.</text>
</comment>
<dbReference type="PANTHER" id="PTHR20857">
    <property type="entry name" value="THIAMINE-PHOSPHATE PYROPHOSPHORYLASE"/>
    <property type="match status" value="1"/>
</dbReference>
<feature type="binding site" evidence="9">
    <location>
        <position position="168"/>
    </location>
    <ligand>
        <name>2-[(2R,5Z)-2-carboxy-4-methylthiazol-5(2H)-ylidene]ethyl phosphate</name>
        <dbReference type="ChEBI" id="CHEBI:62899"/>
    </ligand>
</feature>
<keyword evidence="5 9" id="KW-0784">Thiamine biosynthesis</keyword>
<evidence type="ECO:0000256" key="3">
    <source>
        <dbReference type="ARBA" id="ARBA00022723"/>
    </source>
</evidence>
<evidence type="ECO:0000259" key="12">
    <source>
        <dbReference type="Pfam" id="PF02581"/>
    </source>
</evidence>
<feature type="binding site" evidence="9">
    <location>
        <position position="74"/>
    </location>
    <ligand>
        <name>4-amino-2-methyl-5-(diphosphooxymethyl)pyrimidine</name>
        <dbReference type="ChEBI" id="CHEBI:57841"/>
    </ligand>
</feature>
<feature type="binding site" evidence="9">
    <location>
        <position position="94"/>
    </location>
    <ligand>
        <name>Mg(2+)</name>
        <dbReference type="ChEBI" id="CHEBI:18420"/>
    </ligand>
</feature>
<keyword evidence="2 9" id="KW-0808">Transferase</keyword>
<evidence type="ECO:0000256" key="10">
    <source>
        <dbReference type="RuleBase" id="RU003826"/>
    </source>
</evidence>
<comment type="catalytic activity">
    <reaction evidence="7 9 10">
        <text>2-(2-carboxy-4-methylthiazol-5-yl)ethyl phosphate + 4-amino-2-methyl-5-(diphosphooxymethyl)pyrimidine + 2 H(+) = thiamine phosphate + CO2 + diphosphate</text>
        <dbReference type="Rhea" id="RHEA:47848"/>
        <dbReference type="ChEBI" id="CHEBI:15378"/>
        <dbReference type="ChEBI" id="CHEBI:16526"/>
        <dbReference type="ChEBI" id="CHEBI:33019"/>
        <dbReference type="ChEBI" id="CHEBI:37575"/>
        <dbReference type="ChEBI" id="CHEBI:57841"/>
        <dbReference type="ChEBI" id="CHEBI:62890"/>
        <dbReference type="EC" id="2.5.1.3"/>
    </reaction>
</comment>
<protein>
    <recommendedName>
        <fullName evidence="9">Thiamine-phosphate synthase</fullName>
        <shortName evidence="9">TP synthase</shortName>
        <shortName evidence="9">TPS</shortName>
        <ecNumber evidence="9">2.5.1.3</ecNumber>
    </recommendedName>
    <alternativeName>
        <fullName evidence="9">Thiamine-phosphate pyrophosphorylase</fullName>
        <shortName evidence="9">TMP pyrophosphorylase</shortName>
        <shortName evidence="9">TMP-PPase</shortName>
    </alternativeName>
</protein>
<dbReference type="RefSeq" id="WP_377941504.1">
    <property type="nucleotide sequence ID" value="NZ_JBHUCX010000013.1"/>
</dbReference>
<accession>A0ABW4JFT5</accession>
<evidence type="ECO:0000256" key="7">
    <source>
        <dbReference type="ARBA" id="ARBA00047851"/>
    </source>
</evidence>
<dbReference type="InterPro" id="IPR013785">
    <property type="entry name" value="Aldolase_TIM"/>
</dbReference>
<dbReference type="HAMAP" id="MF_00097">
    <property type="entry name" value="TMP_synthase"/>
    <property type="match status" value="1"/>
</dbReference>
<feature type="binding site" evidence="9">
    <location>
        <begin position="188"/>
        <end position="189"/>
    </location>
    <ligand>
        <name>2-[(2R,5Z)-2-carboxy-4-methylthiazol-5(2H)-ylidene]ethyl phosphate</name>
        <dbReference type="ChEBI" id="CHEBI:62899"/>
    </ligand>
</feature>
<evidence type="ECO:0000256" key="8">
    <source>
        <dbReference type="ARBA" id="ARBA00047883"/>
    </source>
</evidence>
<dbReference type="EC" id="2.5.1.3" evidence="9"/>
<dbReference type="SUPFAM" id="SSF51391">
    <property type="entry name" value="Thiamin phosphate synthase"/>
    <property type="match status" value="1"/>
</dbReference>
<sequence>MMTSDKLRAMLALYLVTDERTDCDALLHIIRKALEGGVTTVQLRRKHDDGRQLVELGKAIRQMTTEFGALYIVNDRVDIAMLTDADGVHVGQSDIACADVRGLIGKRIIGVSTCTLAEATAADREGADYLGVGSVFPTSSKPDADMCEIQGLAGIARQVDIPVVGIGGITRQNAPEVMQAGAAGIAVVSAIMQAEDPSRASAELLRLVRTGR</sequence>
<dbReference type="Proteomes" id="UP001597079">
    <property type="component" value="Unassembled WGS sequence"/>
</dbReference>
<evidence type="ECO:0000256" key="2">
    <source>
        <dbReference type="ARBA" id="ARBA00022679"/>
    </source>
</evidence>
<keyword evidence="14" id="KW-1185">Reference proteome</keyword>
<dbReference type="Gene3D" id="3.20.20.70">
    <property type="entry name" value="Aldolase class I"/>
    <property type="match status" value="1"/>
</dbReference>
<keyword evidence="3 9" id="KW-0479">Metal-binding</keyword>
<dbReference type="InterPro" id="IPR036206">
    <property type="entry name" value="ThiamineP_synth_sf"/>
</dbReference>
<keyword evidence="4 9" id="KW-0460">Magnesium</keyword>